<reference evidence="2" key="2">
    <citation type="submission" date="2007-03" db="EMBL/GenBank/DDBJ databases">
        <authorList>
            <consortium name="The International Medicago Genome Annotation Group"/>
        </authorList>
    </citation>
    <scope>NUCLEOTIDE SEQUENCE</scope>
</reference>
<protein>
    <recommendedName>
        <fullName evidence="3">Transmembrane protein</fullName>
    </recommendedName>
</protein>
<feature type="transmembrane region" description="Helical" evidence="1">
    <location>
        <begin position="6"/>
        <end position="28"/>
    </location>
</feature>
<gene>
    <name evidence="2" type="ORF">MtrDRAFT_AC155886g4v2</name>
</gene>
<evidence type="ECO:0000256" key="1">
    <source>
        <dbReference type="SAM" id="Phobius"/>
    </source>
</evidence>
<reference evidence="2" key="1">
    <citation type="submission" date="2005-04" db="EMBL/GenBank/DDBJ databases">
        <authorList>
            <person name="Town C.D."/>
        </authorList>
    </citation>
    <scope>NUCLEOTIDE SEQUENCE</scope>
</reference>
<evidence type="ECO:0000313" key="2">
    <source>
        <dbReference type="EMBL" id="ABN08227.1"/>
    </source>
</evidence>
<accession>A2Q1I6</accession>
<proteinExistence type="predicted"/>
<keyword evidence="1" id="KW-0812">Transmembrane</keyword>
<name>A2Q1I6_MEDTR</name>
<sequence length="69" mass="8013">MEEEAFFFLGGGFVCAVIYFLDNIVLHYSVTDSWFWKLDLAYGYLVKGVYKWLPSESASSSANYRHIME</sequence>
<dbReference type="EMBL" id="AC155886">
    <property type="protein sequence ID" value="ABN08227.1"/>
    <property type="molecule type" value="Genomic_DNA"/>
</dbReference>
<evidence type="ECO:0008006" key="3">
    <source>
        <dbReference type="Google" id="ProtNLM"/>
    </source>
</evidence>
<keyword evidence="1" id="KW-0472">Membrane</keyword>
<dbReference type="AlphaFoldDB" id="A2Q1I6"/>
<organism evidence="2">
    <name type="scientific">Medicago truncatula</name>
    <name type="common">Barrel medic</name>
    <name type="synonym">Medicago tribuloides</name>
    <dbReference type="NCBI Taxonomy" id="3880"/>
    <lineage>
        <taxon>Eukaryota</taxon>
        <taxon>Viridiplantae</taxon>
        <taxon>Streptophyta</taxon>
        <taxon>Embryophyta</taxon>
        <taxon>Tracheophyta</taxon>
        <taxon>Spermatophyta</taxon>
        <taxon>Magnoliopsida</taxon>
        <taxon>eudicotyledons</taxon>
        <taxon>Gunneridae</taxon>
        <taxon>Pentapetalae</taxon>
        <taxon>rosids</taxon>
        <taxon>fabids</taxon>
        <taxon>Fabales</taxon>
        <taxon>Fabaceae</taxon>
        <taxon>Papilionoideae</taxon>
        <taxon>50 kb inversion clade</taxon>
        <taxon>NPAAA clade</taxon>
        <taxon>Hologalegina</taxon>
        <taxon>IRL clade</taxon>
        <taxon>Trifolieae</taxon>
        <taxon>Medicago</taxon>
    </lineage>
</organism>
<keyword evidence="1" id="KW-1133">Transmembrane helix</keyword>